<keyword evidence="5 7" id="KW-1133">Transmembrane helix</keyword>
<proteinExistence type="inferred from homology"/>
<comment type="similarity">
    <text evidence="7">Belongs to the binding-protein-dependent transport system permease family.</text>
</comment>
<feature type="transmembrane region" description="Helical" evidence="7">
    <location>
        <begin position="9"/>
        <end position="27"/>
    </location>
</feature>
<dbReference type="SUPFAM" id="SSF161098">
    <property type="entry name" value="MetI-like"/>
    <property type="match status" value="1"/>
</dbReference>
<evidence type="ECO:0000256" key="5">
    <source>
        <dbReference type="ARBA" id="ARBA00022989"/>
    </source>
</evidence>
<dbReference type="Pfam" id="PF00528">
    <property type="entry name" value="BPD_transp_1"/>
    <property type="match status" value="1"/>
</dbReference>
<keyword evidence="2 7" id="KW-0813">Transport</keyword>
<keyword evidence="10" id="KW-1185">Reference proteome</keyword>
<dbReference type="PROSITE" id="PS50928">
    <property type="entry name" value="ABC_TM1"/>
    <property type="match status" value="1"/>
</dbReference>
<keyword evidence="6 7" id="KW-0472">Membrane</keyword>
<dbReference type="InterPro" id="IPR035906">
    <property type="entry name" value="MetI-like_sf"/>
</dbReference>
<evidence type="ECO:0000313" key="10">
    <source>
        <dbReference type="Proteomes" id="UP001060164"/>
    </source>
</evidence>
<dbReference type="EMBL" id="CP102290">
    <property type="protein sequence ID" value="UWP58228.1"/>
    <property type="molecule type" value="Genomic_DNA"/>
</dbReference>
<dbReference type="Gene3D" id="1.10.3720.10">
    <property type="entry name" value="MetI-like"/>
    <property type="match status" value="1"/>
</dbReference>
<sequence>MIRYILKRLVWMVPVVLGVIVIVFTILRFCPGDPAEIIAGAEATQEQVDTIRESWGLDKPFFVQLATYIENVLKGDFGKSYLTNVSVTSELAVRIPRTLGLAFACMVISVVVGVPLGIIAAVKQNSWADRVCMVVALIGVSMPNFWLALLLVLLFSVKLGWLPAMGIGGIQYYIMPAIAGSMQDLARQARQARSSMLEEIRADYVITARAKGLSEKKVILKHALKNALIPVITVAGNGFGSLLGGALILETIFQIPGVGLYVISAVSNRDYPIVQGGTIFLAIAFSFIMLAVDLIYASVDPRIRAQYTSGKRRKKHA</sequence>
<dbReference type="CDD" id="cd06261">
    <property type="entry name" value="TM_PBP2"/>
    <property type="match status" value="1"/>
</dbReference>
<dbReference type="PANTHER" id="PTHR43163">
    <property type="entry name" value="DIPEPTIDE TRANSPORT SYSTEM PERMEASE PROTEIN DPPB-RELATED"/>
    <property type="match status" value="1"/>
</dbReference>
<feature type="transmembrane region" description="Helical" evidence="7">
    <location>
        <begin position="273"/>
        <end position="296"/>
    </location>
</feature>
<evidence type="ECO:0000256" key="7">
    <source>
        <dbReference type="RuleBase" id="RU363032"/>
    </source>
</evidence>
<accession>A0ABY5VDG9</accession>
<organism evidence="9 10">
    <name type="scientific">Ruminococcus gauvreauii</name>
    <dbReference type="NCBI Taxonomy" id="438033"/>
    <lineage>
        <taxon>Bacteria</taxon>
        <taxon>Bacillati</taxon>
        <taxon>Bacillota</taxon>
        <taxon>Clostridia</taxon>
        <taxon>Eubacteriales</taxon>
        <taxon>Oscillospiraceae</taxon>
        <taxon>Ruminococcus</taxon>
    </lineage>
</organism>
<reference evidence="9" key="1">
    <citation type="journal article" date="2022" name="Cell">
        <title>Design, construction, and in vivo augmentation of a complex gut microbiome.</title>
        <authorList>
            <person name="Cheng A.G."/>
            <person name="Ho P.Y."/>
            <person name="Aranda-Diaz A."/>
            <person name="Jain S."/>
            <person name="Yu F.B."/>
            <person name="Meng X."/>
            <person name="Wang M."/>
            <person name="Iakiviak M."/>
            <person name="Nagashima K."/>
            <person name="Zhao A."/>
            <person name="Murugkar P."/>
            <person name="Patil A."/>
            <person name="Atabakhsh K."/>
            <person name="Weakley A."/>
            <person name="Yan J."/>
            <person name="Brumbaugh A.R."/>
            <person name="Higginbottom S."/>
            <person name="Dimas A."/>
            <person name="Shiver A.L."/>
            <person name="Deutschbauer A."/>
            <person name="Neff N."/>
            <person name="Sonnenburg J.L."/>
            <person name="Huang K.C."/>
            <person name="Fischbach M.A."/>
        </authorList>
    </citation>
    <scope>NUCLEOTIDE SEQUENCE</scope>
    <source>
        <strain evidence="9">DSM 19829</strain>
    </source>
</reference>
<evidence type="ECO:0000256" key="1">
    <source>
        <dbReference type="ARBA" id="ARBA00004651"/>
    </source>
</evidence>
<evidence type="ECO:0000259" key="8">
    <source>
        <dbReference type="PROSITE" id="PS50928"/>
    </source>
</evidence>
<feature type="transmembrane region" description="Helical" evidence="7">
    <location>
        <begin position="161"/>
        <end position="180"/>
    </location>
</feature>
<dbReference type="InterPro" id="IPR000515">
    <property type="entry name" value="MetI-like"/>
</dbReference>
<dbReference type="RefSeq" id="WP_028529286.1">
    <property type="nucleotide sequence ID" value="NZ_CABLBR010000021.1"/>
</dbReference>
<dbReference type="InterPro" id="IPR045621">
    <property type="entry name" value="BPD_transp_1_N"/>
</dbReference>
<dbReference type="Proteomes" id="UP001060164">
    <property type="component" value="Chromosome"/>
</dbReference>
<keyword evidence="3" id="KW-1003">Cell membrane</keyword>
<dbReference type="Pfam" id="PF19300">
    <property type="entry name" value="BPD_transp_1_N"/>
    <property type="match status" value="1"/>
</dbReference>
<name>A0ABY5VDG9_9FIRM</name>
<feature type="transmembrane region" description="Helical" evidence="7">
    <location>
        <begin position="227"/>
        <end position="253"/>
    </location>
</feature>
<evidence type="ECO:0000313" key="9">
    <source>
        <dbReference type="EMBL" id="UWP58228.1"/>
    </source>
</evidence>
<evidence type="ECO:0000256" key="4">
    <source>
        <dbReference type="ARBA" id="ARBA00022692"/>
    </source>
</evidence>
<dbReference type="PANTHER" id="PTHR43163:SF6">
    <property type="entry name" value="DIPEPTIDE TRANSPORT SYSTEM PERMEASE PROTEIN DPPB-RELATED"/>
    <property type="match status" value="1"/>
</dbReference>
<evidence type="ECO:0000256" key="2">
    <source>
        <dbReference type="ARBA" id="ARBA00022448"/>
    </source>
</evidence>
<gene>
    <name evidence="9" type="ORF">NQ502_12665</name>
</gene>
<feature type="transmembrane region" description="Helical" evidence="7">
    <location>
        <begin position="134"/>
        <end position="155"/>
    </location>
</feature>
<evidence type="ECO:0000256" key="3">
    <source>
        <dbReference type="ARBA" id="ARBA00022475"/>
    </source>
</evidence>
<keyword evidence="4 7" id="KW-0812">Transmembrane</keyword>
<comment type="subcellular location">
    <subcellularLocation>
        <location evidence="1 7">Cell membrane</location>
        <topology evidence="1 7">Multi-pass membrane protein</topology>
    </subcellularLocation>
</comment>
<evidence type="ECO:0000256" key="6">
    <source>
        <dbReference type="ARBA" id="ARBA00023136"/>
    </source>
</evidence>
<feature type="domain" description="ABC transmembrane type-1" evidence="8">
    <location>
        <begin position="95"/>
        <end position="296"/>
    </location>
</feature>
<feature type="transmembrane region" description="Helical" evidence="7">
    <location>
        <begin position="99"/>
        <end position="122"/>
    </location>
</feature>
<protein>
    <submittedName>
        <fullName evidence="9">ABC transporter permease</fullName>
    </submittedName>
</protein>